<evidence type="ECO:0000256" key="3">
    <source>
        <dbReference type="PIRSR" id="PIRSR601613-1"/>
    </source>
</evidence>
<sequence>MHGGALKIAVVGSGISGLSAAWLLNQRHDVVLYEQDGRLGGHSNTVLFGQGDDAVAVDTGFIVYNEATYPNLTALFRHIGVETQPSDMSFAVSIAGGDLEYSGANLAGLFAQKRNLFRPRFWSMLHDLQRFYREAPAQVTALDQMQTTLSDFLAAGRYGAAFRDDHLLPMAGAIWSASPQAILNYPAASFLRFQDNHGLLRWRNRPQWRTVSGGSRRYVDVLARGLPTRRGARAVSVGDDGNVEIIDAQGQRDRFDHVVIATHADQAVRLLAEPTATERSLLGAFKYARNSVHLHDDPSLMPRRRGVWSSWNYLGDDRMGVEQGPTVTYWMNLLQGIRSERPLFVTLNPARTPRETFYAVEYDHPLFDDRAMSVQRQLWSLQGKRNIWFCGSYFGSGFHEDGLQAGLAVAEAIGGVMRPWQLENPSSRIVVGERPSVSLGVSA</sequence>
<dbReference type="Gene3D" id="3.50.50.60">
    <property type="entry name" value="FAD/NAD(P)-binding domain"/>
    <property type="match status" value="2"/>
</dbReference>
<organism evidence="5 6">
    <name type="scientific">Variibacter gotjawalensis</name>
    <dbReference type="NCBI Taxonomy" id="1333996"/>
    <lineage>
        <taxon>Bacteria</taxon>
        <taxon>Pseudomonadati</taxon>
        <taxon>Pseudomonadota</taxon>
        <taxon>Alphaproteobacteria</taxon>
        <taxon>Hyphomicrobiales</taxon>
        <taxon>Nitrobacteraceae</taxon>
        <taxon>Variibacter</taxon>
    </lineage>
</organism>
<keyword evidence="6" id="KW-1185">Reference proteome</keyword>
<dbReference type="RefSeq" id="WP_096358278.1">
    <property type="nucleotide sequence ID" value="NZ_AP014946.1"/>
</dbReference>
<evidence type="ECO:0000313" key="6">
    <source>
        <dbReference type="Proteomes" id="UP000236884"/>
    </source>
</evidence>
<dbReference type="PRINTS" id="PR00757">
    <property type="entry name" value="AMINEOXDASEF"/>
</dbReference>
<dbReference type="Pfam" id="PF01593">
    <property type="entry name" value="Amino_oxidase"/>
    <property type="match status" value="1"/>
</dbReference>
<dbReference type="InterPro" id="IPR036188">
    <property type="entry name" value="FAD/NAD-bd_sf"/>
</dbReference>
<evidence type="ECO:0000259" key="4">
    <source>
        <dbReference type="Pfam" id="PF01593"/>
    </source>
</evidence>
<gene>
    <name evidence="5" type="ORF">GJW-30_1_04164</name>
</gene>
<dbReference type="GO" id="GO:0016491">
    <property type="term" value="F:oxidoreductase activity"/>
    <property type="evidence" value="ECO:0007669"/>
    <property type="project" value="UniProtKB-KW"/>
</dbReference>
<dbReference type="PANTHER" id="PTHR42923">
    <property type="entry name" value="PROTOPORPHYRINOGEN OXIDASE"/>
    <property type="match status" value="1"/>
</dbReference>
<comment type="cofactor">
    <cofactor evidence="1">
        <name>FAD</name>
        <dbReference type="ChEBI" id="CHEBI:57692"/>
    </cofactor>
</comment>
<proteinExistence type="predicted"/>
<dbReference type="SUPFAM" id="SSF51905">
    <property type="entry name" value="FAD/NAD(P)-binding domain"/>
    <property type="match status" value="1"/>
</dbReference>
<dbReference type="Proteomes" id="UP000236884">
    <property type="component" value="Chromosome"/>
</dbReference>
<dbReference type="AlphaFoldDB" id="A0A0S3Q087"/>
<reference evidence="5 6" key="1">
    <citation type="submission" date="2015-08" db="EMBL/GenBank/DDBJ databases">
        <title>Investigation of the bacterial diversity of lava forest soil.</title>
        <authorList>
            <person name="Lee J.S."/>
        </authorList>
    </citation>
    <scope>NUCLEOTIDE SEQUENCE [LARGE SCALE GENOMIC DNA]</scope>
    <source>
        <strain evidence="5 6">GJW-30</strain>
    </source>
</reference>
<dbReference type="InterPro" id="IPR001613">
    <property type="entry name" value="Flavin_amine_oxidase"/>
</dbReference>
<dbReference type="OrthoDB" id="20837at2"/>
<keyword evidence="2" id="KW-0560">Oxidoreductase</keyword>
<dbReference type="KEGG" id="vgo:GJW-30_1_04164"/>
<dbReference type="InterPro" id="IPR050464">
    <property type="entry name" value="Zeta_carotene_desat/Oxidored"/>
</dbReference>
<dbReference type="InterPro" id="IPR002937">
    <property type="entry name" value="Amino_oxidase"/>
</dbReference>
<name>A0A0S3Q087_9BRAD</name>
<accession>A0A0S3Q087</accession>
<dbReference type="PANTHER" id="PTHR42923:SF17">
    <property type="entry name" value="AMINE OXIDASE DOMAIN-CONTAINING PROTEIN"/>
    <property type="match status" value="1"/>
</dbReference>
<dbReference type="EMBL" id="AP014946">
    <property type="protein sequence ID" value="BAT61605.1"/>
    <property type="molecule type" value="Genomic_DNA"/>
</dbReference>
<protein>
    <submittedName>
        <fullName evidence="5">Protoporphyrinogen oxidase</fullName>
    </submittedName>
</protein>
<feature type="domain" description="Amine oxidase" evidence="4">
    <location>
        <begin position="15"/>
        <end position="276"/>
    </location>
</feature>
<feature type="binding site" evidence="3">
    <location>
        <position position="16"/>
    </location>
    <ligand>
        <name>FAD</name>
        <dbReference type="ChEBI" id="CHEBI:57692"/>
    </ligand>
</feature>
<evidence type="ECO:0000313" key="5">
    <source>
        <dbReference type="EMBL" id="BAT61605.1"/>
    </source>
</evidence>
<evidence type="ECO:0000256" key="2">
    <source>
        <dbReference type="ARBA" id="ARBA00023002"/>
    </source>
</evidence>
<evidence type="ECO:0000256" key="1">
    <source>
        <dbReference type="ARBA" id="ARBA00001974"/>
    </source>
</evidence>